<dbReference type="NCBIfam" id="NF003804">
    <property type="entry name" value="PRK05395.1-1"/>
    <property type="match status" value="1"/>
</dbReference>
<dbReference type="NCBIfam" id="TIGR01088">
    <property type="entry name" value="aroQ"/>
    <property type="match status" value="1"/>
</dbReference>
<protein>
    <recommendedName>
        <fullName evidence="3">Catabolic 3-dehydroquinase</fullName>
        <shortName evidence="3">cDHQase</shortName>
        <ecNumber evidence="3">4.2.1.10</ecNumber>
    </recommendedName>
    <alternativeName>
        <fullName evidence="3">3-dehydroquinate dehydratase</fullName>
    </alternativeName>
</protein>
<evidence type="ECO:0000256" key="3">
    <source>
        <dbReference type="HAMAP-Rule" id="MF_03136"/>
    </source>
</evidence>
<gene>
    <name evidence="3" type="primary">qutE</name>
    <name evidence="7" type="ORF">SAMD00023353_0700770</name>
</gene>
<keyword evidence="1 3" id="KW-0672">Quinate metabolism</keyword>
<evidence type="ECO:0000256" key="5">
    <source>
        <dbReference type="PIRSR" id="PIRSR001399-2"/>
    </source>
</evidence>
<evidence type="ECO:0000256" key="4">
    <source>
        <dbReference type="PIRSR" id="PIRSR001399-1"/>
    </source>
</evidence>
<dbReference type="OrthoDB" id="8191625at2759"/>
<feature type="binding site" evidence="3 5">
    <location>
        <position position="85"/>
    </location>
    <ligand>
        <name>substrate</name>
    </ligand>
</feature>
<evidence type="ECO:0000256" key="6">
    <source>
        <dbReference type="PIRSR" id="PIRSR001399-3"/>
    </source>
</evidence>
<feature type="binding site" evidence="3 5">
    <location>
        <position position="79"/>
    </location>
    <ligand>
        <name>substrate</name>
    </ligand>
</feature>
<dbReference type="SUPFAM" id="SSF52304">
    <property type="entry name" value="Type II 3-dehydroquinate dehydratase"/>
    <property type="match status" value="1"/>
</dbReference>
<comment type="function">
    <text evidence="3">Is involved in the catabolism of quinate. Allows the utilization of quinate as carbon source via the beta-ketoadipate pathway.</text>
</comment>
<dbReference type="OMA" id="AYTHYSY"/>
<evidence type="ECO:0000313" key="8">
    <source>
        <dbReference type="Proteomes" id="UP000054516"/>
    </source>
</evidence>
<accession>A0A1S7UPV0</accession>
<dbReference type="STRING" id="77044.A0A1S7UPV0"/>
<dbReference type="NCBIfam" id="NF003807">
    <property type="entry name" value="PRK05395.1-4"/>
    <property type="match status" value="1"/>
</dbReference>
<comment type="pathway">
    <text evidence="3">Aromatic compound metabolism; 3,4-dihydroxybenzoate biosynthesis; 3,4-dihydroxybenzoate from 3-dehydroquinate: step 1/2.</text>
</comment>
<dbReference type="AlphaFoldDB" id="A0A1S7UPV0"/>
<comment type="similarity">
    <text evidence="3">Belongs to the type-II 3-dehydroquinase family.</text>
</comment>
<organism evidence="7">
    <name type="scientific">Rosellinia necatrix</name>
    <name type="common">White root-rot fungus</name>
    <dbReference type="NCBI Taxonomy" id="77044"/>
    <lineage>
        <taxon>Eukaryota</taxon>
        <taxon>Fungi</taxon>
        <taxon>Dikarya</taxon>
        <taxon>Ascomycota</taxon>
        <taxon>Pezizomycotina</taxon>
        <taxon>Sordariomycetes</taxon>
        <taxon>Xylariomycetidae</taxon>
        <taxon>Xylariales</taxon>
        <taxon>Xylariaceae</taxon>
        <taxon>Rosellinia</taxon>
    </lineage>
</organism>
<dbReference type="UniPathway" id="UPA00088">
    <property type="reaction ID" value="UER00178"/>
</dbReference>
<feature type="site" description="Transition state stabilizer" evidence="3 6">
    <location>
        <position position="19"/>
    </location>
</feature>
<dbReference type="PANTHER" id="PTHR21272">
    <property type="entry name" value="CATABOLIC 3-DEHYDROQUINASE"/>
    <property type="match status" value="1"/>
</dbReference>
<keyword evidence="8" id="KW-1185">Reference proteome</keyword>
<evidence type="ECO:0000256" key="2">
    <source>
        <dbReference type="ARBA" id="ARBA00023239"/>
    </source>
</evidence>
<dbReference type="HAMAP" id="MF_00169">
    <property type="entry name" value="AroQ"/>
    <property type="match status" value="1"/>
</dbReference>
<proteinExistence type="inferred from homology"/>
<evidence type="ECO:0000256" key="1">
    <source>
        <dbReference type="ARBA" id="ARBA00022911"/>
    </source>
</evidence>
<reference evidence="7" key="1">
    <citation type="submission" date="2016-03" db="EMBL/GenBank/DDBJ databases">
        <title>Draft genome sequence of Rosellinia necatrix.</title>
        <authorList>
            <person name="Kanematsu S."/>
        </authorList>
    </citation>
    <scope>NUCLEOTIDE SEQUENCE [LARGE SCALE GENOMIC DNA]</scope>
    <source>
        <strain evidence="7">W97</strain>
    </source>
</reference>
<sequence>MPRTILLINGPNLNLLGTREPELYGSATLADVVSSASAHASSLGAALQSFQSNHEGAIVDRIQAARAGGEGAADAIVINPGALTHTSVALRDALLAVDIPFVELHLTNVHAREPFRHHSYLQDKAVAVICGLGTYGYTAAVGFAAQHMKIGKAKL</sequence>
<dbReference type="CDD" id="cd00466">
    <property type="entry name" value="DHQase_II"/>
    <property type="match status" value="1"/>
</dbReference>
<feature type="binding site" evidence="3 5">
    <location>
        <position position="116"/>
    </location>
    <ligand>
        <name>substrate</name>
    </ligand>
</feature>
<feature type="active site" description="Proton donor" evidence="3 4">
    <location>
        <position position="105"/>
    </location>
</feature>
<keyword evidence="2 3" id="KW-0456">Lyase</keyword>
<dbReference type="GO" id="GO:0046279">
    <property type="term" value="P:3,4-dihydroxybenzoate biosynthetic process"/>
    <property type="evidence" value="ECO:0007669"/>
    <property type="project" value="UniProtKB-UniRule"/>
</dbReference>
<dbReference type="Gene3D" id="3.40.50.9100">
    <property type="entry name" value="Dehydroquinase, class II"/>
    <property type="match status" value="1"/>
</dbReference>
<feature type="binding site" evidence="3 5">
    <location>
        <position position="92"/>
    </location>
    <ligand>
        <name>substrate</name>
    </ligand>
</feature>
<dbReference type="Pfam" id="PF01220">
    <property type="entry name" value="DHquinase_II"/>
    <property type="match status" value="1"/>
</dbReference>
<evidence type="ECO:0000313" key="7">
    <source>
        <dbReference type="EMBL" id="GAP84274.1"/>
    </source>
</evidence>
<comment type="caution">
    <text evidence="3">Lacks conserved residue(s) required for the propagation of feature annotation.</text>
</comment>
<dbReference type="InterPro" id="IPR036441">
    <property type="entry name" value="DHquinase_II_sf"/>
</dbReference>
<dbReference type="Proteomes" id="UP000054516">
    <property type="component" value="Unassembled WGS sequence"/>
</dbReference>
<comment type="catalytic activity">
    <reaction evidence="3">
        <text>3-dehydroquinate = 3-dehydroshikimate + H2O</text>
        <dbReference type="Rhea" id="RHEA:21096"/>
        <dbReference type="ChEBI" id="CHEBI:15377"/>
        <dbReference type="ChEBI" id="CHEBI:16630"/>
        <dbReference type="ChEBI" id="CHEBI:32364"/>
        <dbReference type="EC" id="4.2.1.10"/>
    </reaction>
</comment>
<dbReference type="NCBIfam" id="NF003805">
    <property type="entry name" value="PRK05395.1-2"/>
    <property type="match status" value="1"/>
</dbReference>
<dbReference type="PANTHER" id="PTHR21272:SF3">
    <property type="entry name" value="CATABOLIC 3-DEHYDROQUINASE"/>
    <property type="match status" value="1"/>
</dbReference>
<dbReference type="PROSITE" id="PS01029">
    <property type="entry name" value="DEHYDROQUINASE_II"/>
    <property type="match status" value="1"/>
</dbReference>
<dbReference type="EC" id="4.2.1.10" evidence="3"/>
<dbReference type="InterPro" id="IPR001874">
    <property type="entry name" value="DHquinase_II"/>
</dbReference>
<comment type="subunit">
    <text evidence="3">Homododecamer. Adopts a ring-like structure, composed of an arrangement of two hexameric rings stacked on top of one another.</text>
</comment>
<name>A0A1S7UPV0_ROSNE</name>
<dbReference type="EMBL" id="DF977452">
    <property type="protein sequence ID" value="GAP84274.1"/>
    <property type="molecule type" value="Genomic_DNA"/>
</dbReference>
<dbReference type="PIRSF" id="PIRSF001399">
    <property type="entry name" value="DHquinase_II"/>
    <property type="match status" value="1"/>
</dbReference>
<feature type="binding site" evidence="5">
    <location>
        <begin position="106"/>
        <end position="107"/>
    </location>
    <ligand>
        <name>substrate</name>
    </ligand>
</feature>
<feature type="active site" description="Proton acceptor" evidence="3 4">
    <location>
        <position position="24"/>
    </location>
</feature>
<dbReference type="InterPro" id="IPR018509">
    <property type="entry name" value="DHquinase_II_CS"/>
</dbReference>
<dbReference type="GO" id="GO:0019631">
    <property type="term" value="P:quinate catabolic process"/>
    <property type="evidence" value="ECO:0007669"/>
    <property type="project" value="TreeGrafter"/>
</dbReference>
<dbReference type="GO" id="GO:0003855">
    <property type="term" value="F:3-dehydroquinate dehydratase activity"/>
    <property type="evidence" value="ECO:0007669"/>
    <property type="project" value="UniProtKB-UniRule"/>
</dbReference>
<dbReference type="NCBIfam" id="NF003806">
    <property type="entry name" value="PRK05395.1-3"/>
    <property type="match status" value="1"/>
</dbReference>